<comment type="caution">
    <text evidence="1">The sequence shown here is derived from an EMBL/GenBank/DDBJ whole genome shotgun (WGS) entry which is preliminary data.</text>
</comment>
<dbReference type="RefSeq" id="WP_176278348.1">
    <property type="nucleotide sequence ID" value="NZ_JABWMH010000001.1"/>
</dbReference>
<gene>
    <name evidence="1" type="ORF">HUO14_02805</name>
</gene>
<evidence type="ECO:0000313" key="1">
    <source>
        <dbReference type="EMBL" id="NVD26834.1"/>
    </source>
</evidence>
<proteinExistence type="predicted"/>
<evidence type="ECO:0000313" key="2">
    <source>
        <dbReference type="Proteomes" id="UP000652427"/>
    </source>
</evidence>
<sequence length="85" mass="9110">MRDPIACAVDQYEQDPEFSGFSSQVVAIANGFSNKLVNLLLLEPLNHRGQVIIGVARMDVSVLSCRLGEKLECEGTGSGENLVCG</sequence>
<organism evidence="1 2">
    <name type="scientific">Parasphingorhabdus flavimaris</name>
    <dbReference type="NCBI Taxonomy" id="266812"/>
    <lineage>
        <taxon>Bacteria</taxon>
        <taxon>Pseudomonadati</taxon>
        <taxon>Pseudomonadota</taxon>
        <taxon>Alphaproteobacteria</taxon>
        <taxon>Sphingomonadales</taxon>
        <taxon>Sphingomonadaceae</taxon>
        <taxon>Parasphingorhabdus</taxon>
    </lineage>
</organism>
<dbReference type="Proteomes" id="UP000652427">
    <property type="component" value="Unassembled WGS sequence"/>
</dbReference>
<reference evidence="1 2" key="1">
    <citation type="submission" date="2020-06" db="EMBL/GenBank/DDBJ databases">
        <authorList>
            <person name="Kim S.-J."/>
            <person name="Park S.-J."/>
        </authorList>
    </citation>
    <scope>NUCLEOTIDE SEQUENCE [LARGE SCALE GENOMIC DNA]</scope>
    <source>
        <strain evidence="1 2">SW-151</strain>
    </source>
</reference>
<name>A0ABX2MZG1_9SPHN</name>
<accession>A0ABX2MZG1</accession>
<protein>
    <submittedName>
        <fullName evidence="1">Uncharacterized protein</fullName>
    </submittedName>
</protein>
<keyword evidence="2" id="KW-1185">Reference proteome</keyword>
<dbReference type="EMBL" id="JABWMH010000001">
    <property type="protein sequence ID" value="NVD26834.1"/>
    <property type="molecule type" value="Genomic_DNA"/>
</dbReference>